<dbReference type="EMBL" id="KV878132">
    <property type="protein sequence ID" value="OJJ04710.1"/>
    <property type="molecule type" value="Genomic_DNA"/>
</dbReference>
<gene>
    <name evidence="6" type="ORF">ASPVEDRAFT_153045</name>
</gene>
<proteinExistence type="predicted"/>
<feature type="transmembrane region" description="Helical" evidence="5">
    <location>
        <begin position="81"/>
        <end position="101"/>
    </location>
</feature>
<protein>
    <submittedName>
        <fullName evidence="6">Uncharacterized protein</fullName>
    </submittedName>
</protein>
<dbReference type="Proteomes" id="UP000184073">
    <property type="component" value="Unassembled WGS sequence"/>
</dbReference>
<evidence type="ECO:0000256" key="4">
    <source>
        <dbReference type="ARBA" id="ARBA00023136"/>
    </source>
</evidence>
<dbReference type="Pfam" id="PF07690">
    <property type="entry name" value="MFS_1"/>
    <property type="match status" value="1"/>
</dbReference>
<name>A0A1L9PT47_ASPVE</name>
<evidence type="ECO:0000313" key="7">
    <source>
        <dbReference type="Proteomes" id="UP000184073"/>
    </source>
</evidence>
<evidence type="ECO:0000256" key="1">
    <source>
        <dbReference type="ARBA" id="ARBA00004141"/>
    </source>
</evidence>
<evidence type="ECO:0000256" key="2">
    <source>
        <dbReference type="ARBA" id="ARBA00022692"/>
    </source>
</evidence>
<dbReference type="GeneID" id="63723846"/>
<evidence type="ECO:0000256" key="3">
    <source>
        <dbReference type="ARBA" id="ARBA00022989"/>
    </source>
</evidence>
<dbReference type="AlphaFoldDB" id="A0A1L9PT47"/>
<dbReference type="GO" id="GO:0016020">
    <property type="term" value="C:membrane"/>
    <property type="evidence" value="ECO:0007669"/>
    <property type="project" value="UniProtKB-SubCell"/>
</dbReference>
<dbReference type="InterPro" id="IPR036259">
    <property type="entry name" value="MFS_trans_sf"/>
</dbReference>
<dbReference type="PANTHER" id="PTHR23507">
    <property type="entry name" value="ZGC:174356"/>
    <property type="match status" value="1"/>
</dbReference>
<dbReference type="SUPFAM" id="SSF103473">
    <property type="entry name" value="MFS general substrate transporter"/>
    <property type="match status" value="1"/>
</dbReference>
<evidence type="ECO:0000313" key="6">
    <source>
        <dbReference type="EMBL" id="OJJ04710.1"/>
    </source>
</evidence>
<keyword evidence="2 5" id="KW-0812">Transmembrane</keyword>
<dbReference type="RefSeq" id="XP_040670472.1">
    <property type="nucleotide sequence ID" value="XM_040808335.1"/>
</dbReference>
<feature type="transmembrane region" description="Helical" evidence="5">
    <location>
        <begin position="146"/>
        <end position="169"/>
    </location>
</feature>
<keyword evidence="7" id="KW-1185">Reference proteome</keyword>
<organism evidence="6 7">
    <name type="scientific">Aspergillus versicolor CBS 583.65</name>
    <dbReference type="NCBI Taxonomy" id="1036611"/>
    <lineage>
        <taxon>Eukaryota</taxon>
        <taxon>Fungi</taxon>
        <taxon>Dikarya</taxon>
        <taxon>Ascomycota</taxon>
        <taxon>Pezizomycotina</taxon>
        <taxon>Eurotiomycetes</taxon>
        <taxon>Eurotiomycetidae</taxon>
        <taxon>Eurotiales</taxon>
        <taxon>Aspergillaceae</taxon>
        <taxon>Aspergillus</taxon>
        <taxon>Aspergillus subgen. Nidulantes</taxon>
    </lineage>
</organism>
<evidence type="ECO:0000256" key="5">
    <source>
        <dbReference type="SAM" id="Phobius"/>
    </source>
</evidence>
<dbReference type="STRING" id="1036611.A0A1L9PT47"/>
<accession>A0A1L9PT47</accession>
<sequence length="202" mass="21483">MLIYHSEDWLSDWHVDCQVSQLLGVAGGSTGLVTNAYVSRIVVGDDQFRALGRLQGAVMFGTALAYLGGGLVSEYYSVSSAFATALGLMVCSVIFELAFLGNSRPAATSPRPQGFSPSNFFAPVRIFKPALLQLANGRVTRYHGGWALGLSSFLGALATGFMPILLQLYSTNALGFSVEQNGFLMAINSGVKGPFLTTLFPP</sequence>
<comment type="subcellular location">
    <subcellularLocation>
        <location evidence="1">Membrane</location>
        <topology evidence="1">Multi-pass membrane protein</topology>
    </subcellularLocation>
</comment>
<keyword evidence="3 5" id="KW-1133">Transmembrane helix</keyword>
<feature type="transmembrane region" description="Helical" evidence="5">
    <location>
        <begin position="20"/>
        <end position="38"/>
    </location>
</feature>
<dbReference type="Gene3D" id="1.20.1250.20">
    <property type="entry name" value="MFS general substrate transporter like domains"/>
    <property type="match status" value="1"/>
</dbReference>
<dbReference type="InterPro" id="IPR011701">
    <property type="entry name" value="MFS"/>
</dbReference>
<dbReference type="PANTHER" id="PTHR23507:SF1">
    <property type="entry name" value="FI18259P1-RELATED"/>
    <property type="match status" value="1"/>
</dbReference>
<reference evidence="7" key="1">
    <citation type="journal article" date="2017" name="Genome Biol.">
        <title>Comparative genomics reveals high biological diversity and specific adaptations in the industrially and medically important fungal genus Aspergillus.</title>
        <authorList>
            <person name="de Vries R.P."/>
            <person name="Riley R."/>
            <person name="Wiebenga A."/>
            <person name="Aguilar-Osorio G."/>
            <person name="Amillis S."/>
            <person name="Uchima C.A."/>
            <person name="Anderluh G."/>
            <person name="Asadollahi M."/>
            <person name="Askin M."/>
            <person name="Barry K."/>
            <person name="Battaglia E."/>
            <person name="Bayram O."/>
            <person name="Benocci T."/>
            <person name="Braus-Stromeyer S.A."/>
            <person name="Caldana C."/>
            <person name="Canovas D."/>
            <person name="Cerqueira G.C."/>
            <person name="Chen F."/>
            <person name="Chen W."/>
            <person name="Choi C."/>
            <person name="Clum A."/>
            <person name="Dos Santos R.A."/>
            <person name="Damasio A.R."/>
            <person name="Diallinas G."/>
            <person name="Emri T."/>
            <person name="Fekete E."/>
            <person name="Flipphi M."/>
            <person name="Freyberg S."/>
            <person name="Gallo A."/>
            <person name="Gournas C."/>
            <person name="Habgood R."/>
            <person name="Hainaut M."/>
            <person name="Harispe M.L."/>
            <person name="Henrissat B."/>
            <person name="Hilden K.S."/>
            <person name="Hope R."/>
            <person name="Hossain A."/>
            <person name="Karabika E."/>
            <person name="Karaffa L."/>
            <person name="Karanyi Z."/>
            <person name="Krasevec N."/>
            <person name="Kuo A."/>
            <person name="Kusch H."/>
            <person name="LaButti K."/>
            <person name="Lagendijk E.L."/>
            <person name="Lapidus A."/>
            <person name="Levasseur A."/>
            <person name="Lindquist E."/>
            <person name="Lipzen A."/>
            <person name="Logrieco A.F."/>
            <person name="MacCabe A."/>
            <person name="Maekelae M.R."/>
            <person name="Malavazi I."/>
            <person name="Melin P."/>
            <person name="Meyer V."/>
            <person name="Mielnichuk N."/>
            <person name="Miskei M."/>
            <person name="Molnar A.P."/>
            <person name="Mule G."/>
            <person name="Ngan C.Y."/>
            <person name="Orejas M."/>
            <person name="Orosz E."/>
            <person name="Ouedraogo J.P."/>
            <person name="Overkamp K.M."/>
            <person name="Park H.-S."/>
            <person name="Perrone G."/>
            <person name="Piumi F."/>
            <person name="Punt P.J."/>
            <person name="Ram A.F."/>
            <person name="Ramon A."/>
            <person name="Rauscher S."/>
            <person name="Record E."/>
            <person name="Riano-Pachon D.M."/>
            <person name="Robert V."/>
            <person name="Roehrig J."/>
            <person name="Ruller R."/>
            <person name="Salamov A."/>
            <person name="Salih N.S."/>
            <person name="Samson R.A."/>
            <person name="Sandor E."/>
            <person name="Sanguinetti M."/>
            <person name="Schuetze T."/>
            <person name="Sepcic K."/>
            <person name="Shelest E."/>
            <person name="Sherlock G."/>
            <person name="Sophianopoulou V."/>
            <person name="Squina F.M."/>
            <person name="Sun H."/>
            <person name="Susca A."/>
            <person name="Todd R.B."/>
            <person name="Tsang A."/>
            <person name="Unkles S.E."/>
            <person name="van de Wiele N."/>
            <person name="van Rossen-Uffink D."/>
            <person name="Oliveira J.V."/>
            <person name="Vesth T.C."/>
            <person name="Visser J."/>
            <person name="Yu J.-H."/>
            <person name="Zhou M."/>
            <person name="Andersen M.R."/>
            <person name="Archer D.B."/>
            <person name="Baker S.E."/>
            <person name="Benoit I."/>
            <person name="Brakhage A.A."/>
            <person name="Braus G.H."/>
            <person name="Fischer R."/>
            <person name="Frisvad J.C."/>
            <person name="Goldman G.H."/>
            <person name="Houbraken J."/>
            <person name="Oakley B."/>
            <person name="Pocsi I."/>
            <person name="Scazzocchio C."/>
            <person name="Seiboth B."/>
            <person name="vanKuyk P.A."/>
            <person name="Wortman J."/>
            <person name="Dyer P.S."/>
            <person name="Grigoriev I.V."/>
        </authorList>
    </citation>
    <scope>NUCLEOTIDE SEQUENCE [LARGE SCALE GENOMIC DNA]</scope>
    <source>
        <strain evidence="7">CBS 583.65</strain>
    </source>
</reference>
<dbReference type="GO" id="GO:0022857">
    <property type="term" value="F:transmembrane transporter activity"/>
    <property type="evidence" value="ECO:0007669"/>
    <property type="project" value="InterPro"/>
</dbReference>
<keyword evidence="4 5" id="KW-0472">Membrane</keyword>
<dbReference type="VEuPathDB" id="FungiDB:ASPVEDRAFT_153045"/>
<feature type="transmembrane region" description="Helical" evidence="5">
    <location>
        <begin position="50"/>
        <end position="69"/>
    </location>
</feature>
<dbReference type="OrthoDB" id="5204190at2759"/>